<evidence type="ECO:0000256" key="9">
    <source>
        <dbReference type="ARBA" id="ARBA00022516"/>
    </source>
</evidence>
<evidence type="ECO:0000256" key="19">
    <source>
        <dbReference type="SAM" id="Phobius"/>
    </source>
</evidence>
<keyword evidence="15 19" id="KW-0472">Membrane</keyword>
<evidence type="ECO:0000256" key="1">
    <source>
        <dbReference type="ARBA" id="ARBA00001698"/>
    </source>
</evidence>
<dbReference type="GO" id="GO:0016779">
    <property type="term" value="F:nucleotidyltransferase activity"/>
    <property type="evidence" value="ECO:0007669"/>
    <property type="project" value="UniProtKB-KW"/>
</dbReference>
<dbReference type="EMBL" id="JACOON010000001">
    <property type="protein sequence ID" value="MBC5647094.1"/>
    <property type="molecule type" value="Genomic_DNA"/>
</dbReference>
<evidence type="ECO:0000256" key="11">
    <source>
        <dbReference type="ARBA" id="ARBA00022692"/>
    </source>
</evidence>
<evidence type="ECO:0000256" key="5">
    <source>
        <dbReference type="ARBA" id="ARBA00010185"/>
    </source>
</evidence>
<accession>A0ABR7EDJ4</accession>
<protein>
    <recommendedName>
        <fullName evidence="7 18">Phosphatidate cytidylyltransferase</fullName>
        <ecNumber evidence="6 18">2.7.7.41</ecNumber>
    </recommendedName>
</protein>
<comment type="catalytic activity">
    <reaction evidence="1 18">
        <text>a 1,2-diacyl-sn-glycero-3-phosphate + CTP + H(+) = a CDP-1,2-diacyl-sn-glycerol + diphosphate</text>
        <dbReference type="Rhea" id="RHEA:16229"/>
        <dbReference type="ChEBI" id="CHEBI:15378"/>
        <dbReference type="ChEBI" id="CHEBI:33019"/>
        <dbReference type="ChEBI" id="CHEBI:37563"/>
        <dbReference type="ChEBI" id="CHEBI:58332"/>
        <dbReference type="ChEBI" id="CHEBI:58608"/>
        <dbReference type="EC" id="2.7.7.41"/>
    </reaction>
</comment>
<evidence type="ECO:0000256" key="6">
    <source>
        <dbReference type="ARBA" id="ARBA00012487"/>
    </source>
</evidence>
<keyword evidence="11 18" id="KW-0812">Transmembrane</keyword>
<dbReference type="RefSeq" id="WP_186856614.1">
    <property type="nucleotide sequence ID" value="NZ_JACOON010000001.1"/>
</dbReference>
<evidence type="ECO:0000256" key="14">
    <source>
        <dbReference type="ARBA" id="ARBA00023098"/>
    </source>
</evidence>
<evidence type="ECO:0000256" key="15">
    <source>
        <dbReference type="ARBA" id="ARBA00023136"/>
    </source>
</evidence>
<comment type="pathway">
    <text evidence="4">Lipid metabolism.</text>
</comment>
<dbReference type="EC" id="2.7.7.41" evidence="6 18"/>
<evidence type="ECO:0000256" key="10">
    <source>
        <dbReference type="ARBA" id="ARBA00022679"/>
    </source>
</evidence>
<comment type="subcellular location">
    <subcellularLocation>
        <location evidence="2">Cell membrane</location>
        <topology evidence="2">Multi-pass membrane protein</topology>
    </subcellularLocation>
</comment>
<organism evidence="20 21">
    <name type="scientific">Christensenella tenuis</name>
    <dbReference type="NCBI Taxonomy" id="2763033"/>
    <lineage>
        <taxon>Bacteria</taxon>
        <taxon>Bacillati</taxon>
        <taxon>Bacillota</taxon>
        <taxon>Clostridia</taxon>
        <taxon>Christensenellales</taxon>
        <taxon>Christensenellaceae</taxon>
        <taxon>Christensenella</taxon>
    </lineage>
</organism>
<evidence type="ECO:0000256" key="16">
    <source>
        <dbReference type="ARBA" id="ARBA00023209"/>
    </source>
</evidence>
<evidence type="ECO:0000256" key="4">
    <source>
        <dbReference type="ARBA" id="ARBA00005189"/>
    </source>
</evidence>
<feature type="transmembrane region" description="Helical" evidence="19">
    <location>
        <begin position="262"/>
        <end position="279"/>
    </location>
</feature>
<keyword evidence="14" id="KW-0443">Lipid metabolism</keyword>
<feature type="transmembrane region" description="Helical" evidence="19">
    <location>
        <begin position="55"/>
        <end position="75"/>
    </location>
</feature>
<comment type="similarity">
    <text evidence="5 18">Belongs to the CDS family.</text>
</comment>
<name>A0ABR7EDJ4_9FIRM</name>
<feature type="transmembrane region" description="Helical" evidence="19">
    <location>
        <begin position="87"/>
        <end position="107"/>
    </location>
</feature>
<keyword evidence="10 18" id="KW-0808">Transferase</keyword>
<keyword evidence="12 18" id="KW-0548">Nucleotidyltransferase</keyword>
<evidence type="ECO:0000256" key="3">
    <source>
        <dbReference type="ARBA" id="ARBA00005119"/>
    </source>
</evidence>
<dbReference type="Proteomes" id="UP000606889">
    <property type="component" value="Unassembled WGS sequence"/>
</dbReference>
<dbReference type="PROSITE" id="PS01315">
    <property type="entry name" value="CDS"/>
    <property type="match status" value="1"/>
</dbReference>
<evidence type="ECO:0000313" key="20">
    <source>
        <dbReference type="EMBL" id="MBC5647094.1"/>
    </source>
</evidence>
<keyword evidence="17" id="KW-1208">Phospholipid metabolism</keyword>
<evidence type="ECO:0000313" key="21">
    <source>
        <dbReference type="Proteomes" id="UP000606889"/>
    </source>
</evidence>
<keyword evidence="16" id="KW-0594">Phospholipid biosynthesis</keyword>
<evidence type="ECO:0000256" key="8">
    <source>
        <dbReference type="ARBA" id="ARBA00022475"/>
    </source>
</evidence>
<keyword evidence="9" id="KW-0444">Lipid biosynthesis</keyword>
<sequence length="280" mass="30651">MLKRILSAVPIIIIVALAAIFQSWVMIVFAVVLALATQFEIVRALDKNGKPVVTYLSYAFSVILAAFFVGFFILLQKGMDYINWMPLMLLSAFVILIMLTFITAMFSKRHTADSVANTIFTFVYPQLFLALFYMLILGNIGEYYRMLVVFLMVLVPAMFSDTFAYFFGMAFGKRKLCPQISPKKTVAGSVAGIVGGVVGALLITLLFWRGQNLAGFMAAGALLGAVSQFGDLSASFIKRSLNIKDFGKILPGHGGIVDRMDSILFCIPAVFILTIAGLVA</sequence>
<evidence type="ECO:0000256" key="2">
    <source>
        <dbReference type="ARBA" id="ARBA00004651"/>
    </source>
</evidence>
<feature type="transmembrane region" description="Helical" evidence="19">
    <location>
        <begin position="12"/>
        <end position="35"/>
    </location>
</feature>
<evidence type="ECO:0000256" key="17">
    <source>
        <dbReference type="ARBA" id="ARBA00023264"/>
    </source>
</evidence>
<keyword evidence="8" id="KW-1003">Cell membrane</keyword>
<dbReference type="Pfam" id="PF01148">
    <property type="entry name" value="CTP_transf_1"/>
    <property type="match status" value="1"/>
</dbReference>
<evidence type="ECO:0000256" key="13">
    <source>
        <dbReference type="ARBA" id="ARBA00022989"/>
    </source>
</evidence>
<feature type="transmembrane region" description="Helical" evidence="19">
    <location>
        <begin position="187"/>
        <end position="208"/>
    </location>
</feature>
<keyword evidence="21" id="KW-1185">Reference proteome</keyword>
<dbReference type="PANTHER" id="PTHR46382:SF1">
    <property type="entry name" value="PHOSPHATIDATE CYTIDYLYLTRANSFERASE"/>
    <property type="match status" value="1"/>
</dbReference>
<dbReference type="PANTHER" id="PTHR46382">
    <property type="entry name" value="PHOSPHATIDATE CYTIDYLYLTRANSFERASE"/>
    <property type="match status" value="1"/>
</dbReference>
<gene>
    <name evidence="20" type="ORF">H8S18_01910</name>
</gene>
<keyword evidence="13 19" id="KW-1133">Transmembrane helix</keyword>
<comment type="pathway">
    <text evidence="3 18">Phospholipid metabolism; CDP-diacylglycerol biosynthesis; CDP-diacylglycerol from sn-glycerol 3-phosphate: step 3/3.</text>
</comment>
<evidence type="ECO:0000256" key="18">
    <source>
        <dbReference type="RuleBase" id="RU003938"/>
    </source>
</evidence>
<evidence type="ECO:0000256" key="7">
    <source>
        <dbReference type="ARBA" id="ARBA00019373"/>
    </source>
</evidence>
<feature type="transmembrane region" description="Helical" evidence="19">
    <location>
        <begin position="215"/>
        <end position="237"/>
    </location>
</feature>
<feature type="transmembrane region" description="Helical" evidence="19">
    <location>
        <begin position="119"/>
        <end position="140"/>
    </location>
</feature>
<proteinExistence type="inferred from homology"/>
<reference evidence="20 21" key="1">
    <citation type="submission" date="2020-08" db="EMBL/GenBank/DDBJ databases">
        <title>Genome public.</title>
        <authorList>
            <person name="Liu C."/>
            <person name="Sun Q."/>
        </authorList>
    </citation>
    <scope>NUCLEOTIDE SEQUENCE [LARGE SCALE GENOMIC DNA]</scope>
    <source>
        <strain evidence="20 21">NSJ-35</strain>
    </source>
</reference>
<dbReference type="InterPro" id="IPR000374">
    <property type="entry name" value="PC_trans"/>
</dbReference>
<evidence type="ECO:0000256" key="12">
    <source>
        <dbReference type="ARBA" id="ARBA00022695"/>
    </source>
</evidence>
<feature type="transmembrane region" description="Helical" evidence="19">
    <location>
        <begin position="147"/>
        <end position="167"/>
    </location>
</feature>
<comment type="caution">
    <text evidence="20">The sequence shown here is derived from an EMBL/GenBank/DDBJ whole genome shotgun (WGS) entry which is preliminary data.</text>
</comment>